<feature type="transmembrane region" description="Helical" evidence="1">
    <location>
        <begin position="161"/>
        <end position="179"/>
    </location>
</feature>
<keyword evidence="1" id="KW-0472">Membrane</keyword>
<feature type="transmembrane region" description="Helical" evidence="1">
    <location>
        <begin position="44"/>
        <end position="64"/>
    </location>
</feature>
<organism evidence="2 3">
    <name type="scientific">Anncaliia algerae PRA339</name>
    <dbReference type="NCBI Taxonomy" id="1288291"/>
    <lineage>
        <taxon>Eukaryota</taxon>
        <taxon>Fungi</taxon>
        <taxon>Fungi incertae sedis</taxon>
        <taxon>Microsporidia</taxon>
        <taxon>Tubulinosematoidea</taxon>
        <taxon>Tubulinosematidae</taxon>
        <taxon>Anncaliia</taxon>
    </lineage>
</organism>
<dbReference type="OrthoDB" id="10366518at2759"/>
<sequence>MFYLKIIVPHSKIKDYLSNIKKSFLLQKQCIITFYDPCTFLFTLTLYSMLLLLSLTIFIPLYSYDLPDKKFYFYFYGVKLNVFTYIPFLFIYNFFTSDLFVIETYFMIYFLSFKFNFLLIIFDLFLNKCYFSIAYEMKDDLKYNDYSLICSILIDRFKAHLIFFIILFIILFIITSYEIKINCRIK</sequence>
<feature type="transmembrane region" description="Helical" evidence="1">
    <location>
        <begin position="71"/>
        <end position="94"/>
    </location>
</feature>
<dbReference type="EMBL" id="KK365246">
    <property type="protein sequence ID" value="KCZ79624.1"/>
    <property type="molecule type" value="Genomic_DNA"/>
</dbReference>
<gene>
    <name evidence="2" type="ORF">H312_02980</name>
</gene>
<dbReference type="AlphaFoldDB" id="A0A059EY17"/>
<feature type="transmembrane region" description="Helical" evidence="1">
    <location>
        <begin position="106"/>
        <end position="126"/>
    </location>
</feature>
<name>A0A059EY17_9MICR</name>
<reference evidence="3" key="1">
    <citation type="submission" date="2013-02" db="EMBL/GenBank/DDBJ databases">
        <authorList>
            <consortium name="The Broad Institute Genome Sequencing Platform"/>
            <person name="Cuomo C."/>
            <person name="Becnel J."/>
            <person name="Sanscrainte N."/>
            <person name="Walker B."/>
            <person name="Young S.K."/>
            <person name="Zeng Q."/>
            <person name="Gargeya S."/>
            <person name="Fitzgerald M."/>
            <person name="Haas B."/>
            <person name="Abouelleil A."/>
            <person name="Alvarado L."/>
            <person name="Arachchi H.M."/>
            <person name="Berlin A.M."/>
            <person name="Chapman S.B."/>
            <person name="Dewar J."/>
            <person name="Goldberg J."/>
            <person name="Griggs A."/>
            <person name="Gujja S."/>
            <person name="Hansen M."/>
            <person name="Howarth C."/>
            <person name="Imamovic A."/>
            <person name="Larimer J."/>
            <person name="McCowan C."/>
            <person name="Murphy C."/>
            <person name="Neiman D."/>
            <person name="Pearson M."/>
            <person name="Priest M."/>
            <person name="Roberts A."/>
            <person name="Saif S."/>
            <person name="Shea T."/>
            <person name="Sisk P."/>
            <person name="Sykes S."/>
            <person name="Wortman J."/>
            <person name="Nusbaum C."/>
            <person name="Birren B."/>
        </authorList>
    </citation>
    <scope>NUCLEOTIDE SEQUENCE [LARGE SCALE GENOMIC DNA]</scope>
    <source>
        <strain evidence="3">PRA339</strain>
    </source>
</reference>
<proteinExistence type="predicted"/>
<dbReference type="Proteomes" id="UP000030655">
    <property type="component" value="Unassembled WGS sequence"/>
</dbReference>
<accession>A0A059EY17</accession>
<dbReference type="HOGENOM" id="CLU_1647711_0_0_1"/>
<dbReference type="VEuPathDB" id="MicrosporidiaDB:H312_02980"/>
<keyword evidence="1" id="KW-0812">Transmembrane</keyword>
<keyword evidence="3" id="KW-1185">Reference proteome</keyword>
<reference evidence="2 3" key="2">
    <citation type="submission" date="2014-03" db="EMBL/GenBank/DDBJ databases">
        <title>The Genome Sequence of Anncaliia algerae insect isolate PRA339.</title>
        <authorList>
            <consortium name="The Broad Institute Genome Sequencing Platform"/>
            <consortium name="The Broad Institute Genome Sequencing Center for Infectious Disease"/>
            <person name="Cuomo C."/>
            <person name="Becnel J."/>
            <person name="Sanscrainte N."/>
            <person name="Walker B."/>
            <person name="Young S.K."/>
            <person name="Zeng Q."/>
            <person name="Gargeya S."/>
            <person name="Fitzgerald M."/>
            <person name="Haas B."/>
            <person name="Abouelleil A."/>
            <person name="Alvarado L."/>
            <person name="Arachchi H.M."/>
            <person name="Berlin A.M."/>
            <person name="Chapman S.B."/>
            <person name="Dewar J."/>
            <person name="Goldberg J."/>
            <person name="Griggs A."/>
            <person name="Gujja S."/>
            <person name="Hansen M."/>
            <person name="Howarth C."/>
            <person name="Imamovic A."/>
            <person name="Larimer J."/>
            <person name="McCowan C."/>
            <person name="Murphy C."/>
            <person name="Neiman D."/>
            <person name="Pearson M."/>
            <person name="Priest M."/>
            <person name="Roberts A."/>
            <person name="Saif S."/>
            <person name="Shea T."/>
            <person name="Sisk P."/>
            <person name="Sykes S."/>
            <person name="Wortman J."/>
            <person name="Nusbaum C."/>
            <person name="Birren B."/>
        </authorList>
    </citation>
    <scope>NUCLEOTIDE SEQUENCE [LARGE SCALE GENOMIC DNA]</scope>
    <source>
        <strain evidence="2 3">PRA339</strain>
    </source>
</reference>
<evidence type="ECO:0000256" key="1">
    <source>
        <dbReference type="SAM" id="Phobius"/>
    </source>
</evidence>
<evidence type="ECO:0000313" key="2">
    <source>
        <dbReference type="EMBL" id="KCZ79624.1"/>
    </source>
</evidence>
<keyword evidence="1" id="KW-1133">Transmembrane helix</keyword>
<protein>
    <submittedName>
        <fullName evidence="2">Uncharacterized protein</fullName>
    </submittedName>
</protein>
<evidence type="ECO:0000313" key="3">
    <source>
        <dbReference type="Proteomes" id="UP000030655"/>
    </source>
</evidence>